<gene>
    <name evidence="2" type="ORF">Ocin01_10924</name>
</gene>
<dbReference type="Proteomes" id="UP000094527">
    <property type="component" value="Unassembled WGS sequence"/>
</dbReference>
<evidence type="ECO:0000256" key="1">
    <source>
        <dbReference type="SAM" id="SignalP"/>
    </source>
</evidence>
<proteinExistence type="predicted"/>
<sequence>MKIFGIIATFVAFVCVVGANPLDAPKKEANEALASGRGTDGW</sequence>
<comment type="caution">
    <text evidence="2">The sequence shown here is derived from an EMBL/GenBank/DDBJ whole genome shotgun (WGS) entry which is preliminary data.</text>
</comment>
<dbReference type="AlphaFoldDB" id="A0A1D2MS79"/>
<feature type="chain" id="PRO_5008904467" evidence="1">
    <location>
        <begin position="20"/>
        <end position="42"/>
    </location>
</feature>
<evidence type="ECO:0000313" key="3">
    <source>
        <dbReference type="Proteomes" id="UP000094527"/>
    </source>
</evidence>
<name>A0A1D2MS79_ORCCI</name>
<protein>
    <submittedName>
        <fullName evidence="2">Uncharacterized protein</fullName>
    </submittedName>
</protein>
<feature type="signal peptide" evidence="1">
    <location>
        <begin position="1"/>
        <end position="19"/>
    </location>
</feature>
<accession>A0A1D2MS79</accession>
<dbReference type="EMBL" id="LJIJ01000624">
    <property type="protein sequence ID" value="ODM95758.1"/>
    <property type="molecule type" value="Genomic_DNA"/>
</dbReference>
<organism evidence="2 3">
    <name type="scientific">Orchesella cincta</name>
    <name type="common">Springtail</name>
    <name type="synonym">Podura cincta</name>
    <dbReference type="NCBI Taxonomy" id="48709"/>
    <lineage>
        <taxon>Eukaryota</taxon>
        <taxon>Metazoa</taxon>
        <taxon>Ecdysozoa</taxon>
        <taxon>Arthropoda</taxon>
        <taxon>Hexapoda</taxon>
        <taxon>Collembola</taxon>
        <taxon>Entomobryomorpha</taxon>
        <taxon>Entomobryoidea</taxon>
        <taxon>Orchesellidae</taxon>
        <taxon>Orchesellinae</taxon>
        <taxon>Orchesella</taxon>
    </lineage>
</organism>
<keyword evidence="1" id="KW-0732">Signal</keyword>
<reference evidence="2 3" key="1">
    <citation type="journal article" date="2016" name="Genome Biol. Evol.">
        <title>Gene Family Evolution Reflects Adaptation to Soil Environmental Stressors in the Genome of the Collembolan Orchesella cincta.</title>
        <authorList>
            <person name="Faddeeva-Vakhrusheva A."/>
            <person name="Derks M.F."/>
            <person name="Anvar S.Y."/>
            <person name="Agamennone V."/>
            <person name="Suring W."/>
            <person name="Smit S."/>
            <person name="van Straalen N.M."/>
            <person name="Roelofs D."/>
        </authorList>
    </citation>
    <scope>NUCLEOTIDE SEQUENCE [LARGE SCALE GENOMIC DNA]</scope>
    <source>
        <tissue evidence="2">Mixed pool</tissue>
    </source>
</reference>
<evidence type="ECO:0000313" key="2">
    <source>
        <dbReference type="EMBL" id="ODM95758.1"/>
    </source>
</evidence>
<keyword evidence="3" id="KW-1185">Reference proteome</keyword>